<protein>
    <submittedName>
        <fullName evidence="1">Uncharacterized protein</fullName>
    </submittedName>
</protein>
<reference evidence="1 2" key="1">
    <citation type="submission" date="2021-06" db="EMBL/GenBank/DDBJ databases">
        <title>Caerostris extrusa draft genome.</title>
        <authorList>
            <person name="Kono N."/>
            <person name="Arakawa K."/>
        </authorList>
    </citation>
    <scope>NUCLEOTIDE SEQUENCE [LARGE SCALE GENOMIC DNA]</scope>
</reference>
<dbReference type="AlphaFoldDB" id="A0AAV4SM70"/>
<comment type="caution">
    <text evidence="1">The sequence shown here is derived from an EMBL/GenBank/DDBJ whole genome shotgun (WGS) entry which is preliminary data.</text>
</comment>
<accession>A0AAV4SM70</accession>
<gene>
    <name evidence="1" type="ORF">CEXT_67701</name>
</gene>
<sequence length="90" mass="9860">MAQIVFPYYPFRARVHKALGLLGPSGRSAASKILLTSLLTRLVLLIFYSLRLHVNLSISLLSFDSHANATVGLSAEGIFIYNQPLPPSSF</sequence>
<keyword evidence="2" id="KW-1185">Reference proteome</keyword>
<dbReference type="EMBL" id="BPLR01009919">
    <property type="protein sequence ID" value="GIY35488.1"/>
    <property type="molecule type" value="Genomic_DNA"/>
</dbReference>
<dbReference type="Proteomes" id="UP001054945">
    <property type="component" value="Unassembled WGS sequence"/>
</dbReference>
<organism evidence="1 2">
    <name type="scientific">Caerostris extrusa</name>
    <name type="common">Bark spider</name>
    <name type="synonym">Caerostris bankana</name>
    <dbReference type="NCBI Taxonomy" id="172846"/>
    <lineage>
        <taxon>Eukaryota</taxon>
        <taxon>Metazoa</taxon>
        <taxon>Ecdysozoa</taxon>
        <taxon>Arthropoda</taxon>
        <taxon>Chelicerata</taxon>
        <taxon>Arachnida</taxon>
        <taxon>Araneae</taxon>
        <taxon>Araneomorphae</taxon>
        <taxon>Entelegynae</taxon>
        <taxon>Araneoidea</taxon>
        <taxon>Araneidae</taxon>
        <taxon>Caerostris</taxon>
    </lineage>
</organism>
<evidence type="ECO:0000313" key="2">
    <source>
        <dbReference type="Proteomes" id="UP001054945"/>
    </source>
</evidence>
<name>A0AAV4SM70_CAEEX</name>
<evidence type="ECO:0000313" key="1">
    <source>
        <dbReference type="EMBL" id="GIY35488.1"/>
    </source>
</evidence>
<proteinExistence type="predicted"/>